<evidence type="ECO:0000313" key="3">
    <source>
        <dbReference type="Proteomes" id="UP000053831"/>
    </source>
</evidence>
<organism evidence="2 3">
    <name type="scientific">Escovopsis weberi</name>
    <dbReference type="NCBI Taxonomy" id="150374"/>
    <lineage>
        <taxon>Eukaryota</taxon>
        <taxon>Fungi</taxon>
        <taxon>Dikarya</taxon>
        <taxon>Ascomycota</taxon>
        <taxon>Pezizomycotina</taxon>
        <taxon>Sordariomycetes</taxon>
        <taxon>Hypocreomycetidae</taxon>
        <taxon>Hypocreales</taxon>
        <taxon>Hypocreaceae</taxon>
        <taxon>Escovopsis</taxon>
    </lineage>
</organism>
<sequence>MPGKGVRNPSGPWGRLKPVDQDPLESVGLPSKGDTRLLDLNAQEGYYTKIVERYMMFCSDAGQRDELLRRFSALDVSGKPAPSPAPSPSLAAGPAPAPAQDLALDRGALADPAKTKALSDVLAALRKLREGIVATNRADDFAAQAYLFCIRLSILVKDPESFHPAILHLLRAIHPRHPLAAVERAEVLAYLVLDTACRRGRLGEAYALRRAHALRDPKVNAALAALTHDNYVLFQRVKRSVDGHRARLMEWAEADMARHVLKCFGRSYLSVDRGFLEAMTGAEWQVLVDSYSVGWELQGNTVVVRKVRGR</sequence>
<dbReference type="PANTHER" id="PTHR39398">
    <property type="entry name" value="YALI0F14311P"/>
    <property type="match status" value="1"/>
</dbReference>
<evidence type="ECO:0008006" key="4">
    <source>
        <dbReference type="Google" id="ProtNLM"/>
    </source>
</evidence>
<dbReference type="STRING" id="150374.A0A0M8N946"/>
<dbReference type="AlphaFoldDB" id="A0A0M8N946"/>
<evidence type="ECO:0000313" key="2">
    <source>
        <dbReference type="EMBL" id="KOS22560.1"/>
    </source>
</evidence>
<feature type="region of interest" description="Disordered" evidence="1">
    <location>
        <begin position="1"/>
        <end position="34"/>
    </location>
</feature>
<dbReference type="Proteomes" id="UP000053831">
    <property type="component" value="Unassembled WGS sequence"/>
</dbReference>
<dbReference type="OrthoDB" id="2100128at2759"/>
<dbReference type="PANTHER" id="PTHR39398:SF1">
    <property type="entry name" value="CSN8_PSMD8_EIF3K DOMAIN-CONTAINING PROTEIN"/>
    <property type="match status" value="1"/>
</dbReference>
<comment type="caution">
    <text evidence="2">The sequence shown here is derived from an EMBL/GenBank/DDBJ whole genome shotgun (WGS) entry which is preliminary data.</text>
</comment>
<dbReference type="EMBL" id="LGSR01000006">
    <property type="protein sequence ID" value="KOS22560.1"/>
    <property type="molecule type" value="Genomic_DNA"/>
</dbReference>
<evidence type="ECO:0000256" key="1">
    <source>
        <dbReference type="SAM" id="MobiDB-lite"/>
    </source>
</evidence>
<feature type="compositionally biased region" description="Low complexity" evidence="1">
    <location>
        <begin position="88"/>
        <end position="99"/>
    </location>
</feature>
<keyword evidence="3" id="KW-1185">Reference proteome</keyword>
<accession>A0A0M8N946</accession>
<gene>
    <name evidence="2" type="ORF">ESCO_001979</name>
</gene>
<name>A0A0M8N946_ESCWE</name>
<feature type="region of interest" description="Disordered" evidence="1">
    <location>
        <begin position="78"/>
        <end position="99"/>
    </location>
</feature>
<protein>
    <recommendedName>
        <fullName evidence="4">CSN8/PSMD8/EIF3K domain-containing protein</fullName>
    </recommendedName>
</protein>
<reference evidence="2 3" key="1">
    <citation type="submission" date="2015-07" db="EMBL/GenBank/DDBJ databases">
        <title>The genome of the fungus Escovopsis weberi, a specialized disease agent of ant agriculture.</title>
        <authorList>
            <person name="de Man T.J."/>
            <person name="Stajich J.E."/>
            <person name="Kubicek C.P."/>
            <person name="Chenthamara K."/>
            <person name="Atanasova L."/>
            <person name="Druzhinina I.S."/>
            <person name="Birnbaum S."/>
            <person name="Barribeau S.M."/>
            <person name="Teiling C."/>
            <person name="Suen G."/>
            <person name="Currie C."/>
            <person name="Gerardo N.M."/>
        </authorList>
    </citation>
    <scope>NUCLEOTIDE SEQUENCE [LARGE SCALE GENOMIC DNA]</scope>
</reference>
<proteinExistence type="predicted"/>